<gene>
    <name evidence="2" type="ORF">MSSIH_2666</name>
</gene>
<evidence type="ECO:0000313" key="2">
    <source>
        <dbReference type="EMBL" id="AKB33356.1"/>
    </source>
</evidence>
<dbReference type="KEGG" id="msz:MSSIH_2666"/>
<dbReference type="EMBL" id="CP009507">
    <property type="protein sequence ID" value="AKB33356.1"/>
    <property type="molecule type" value="Genomic_DNA"/>
</dbReference>
<feature type="transmembrane region" description="Helical" evidence="1">
    <location>
        <begin position="7"/>
        <end position="33"/>
    </location>
</feature>
<keyword evidence="1" id="KW-0812">Transmembrane</keyword>
<accession>A0A0E3LB90</accession>
<dbReference type="RefSeq" id="WP_048173238.1">
    <property type="nucleotide sequence ID" value="NZ_CP009507.1"/>
</dbReference>
<keyword evidence="1" id="KW-0472">Membrane</keyword>
<dbReference type="HOGENOM" id="CLU_1159077_0_0_2"/>
<dbReference type="Proteomes" id="UP000033092">
    <property type="component" value="Chromosome"/>
</dbReference>
<reference evidence="2 3" key="1">
    <citation type="submission" date="2014-07" db="EMBL/GenBank/DDBJ databases">
        <title>Methanogenic archaea and the global carbon cycle.</title>
        <authorList>
            <person name="Henriksen J.R."/>
            <person name="Luke J."/>
            <person name="Reinhart S."/>
            <person name="Benedict M.N."/>
            <person name="Youngblut N.D."/>
            <person name="Metcalf M.E."/>
            <person name="Whitaker R.J."/>
            <person name="Metcalf W.W."/>
        </authorList>
    </citation>
    <scope>NUCLEOTIDE SEQUENCE [LARGE SCALE GENOMIC DNA]</scope>
    <source>
        <strain evidence="2 3">HI350</strain>
    </source>
</reference>
<dbReference type="GeneID" id="41606806"/>
<evidence type="ECO:0000256" key="1">
    <source>
        <dbReference type="SAM" id="Phobius"/>
    </source>
</evidence>
<name>A0A0E3LB90_9EURY</name>
<dbReference type="PATRIC" id="fig|1434119.4.peg.3495"/>
<protein>
    <submittedName>
        <fullName evidence="2">Uncharacterized protein</fullName>
    </submittedName>
</protein>
<organism evidence="2 3">
    <name type="scientific">Methanosarcina siciliae HI350</name>
    <dbReference type="NCBI Taxonomy" id="1434119"/>
    <lineage>
        <taxon>Archaea</taxon>
        <taxon>Methanobacteriati</taxon>
        <taxon>Methanobacteriota</taxon>
        <taxon>Stenosarchaea group</taxon>
        <taxon>Methanomicrobia</taxon>
        <taxon>Methanosarcinales</taxon>
        <taxon>Methanosarcinaceae</taxon>
        <taxon>Methanosarcina</taxon>
    </lineage>
</organism>
<proteinExistence type="predicted"/>
<dbReference type="GeneID" id="24861598"/>
<dbReference type="AlphaFoldDB" id="A0A0E3LB90"/>
<keyword evidence="1" id="KW-1133">Transmembrane helix</keyword>
<evidence type="ECO:0000313" key="3">
    <source>
        <dbReference type="Proteomes" id="UP000033092"/>
    </source>
</evidence>
<sequence length="239" mass="27561">MKKALKIFTYTFLIISLLVFITGLLIVSFPIFLNTYAHLLFKWSGSESNNFDYQVYSKEEFAAKHFNTSLTPQDNFISLFKAHYGAKNSDIRVVTFSKLKNPNNNSISTFYGIISQNDSSSLNSSSLMFQGEINDSKIFNLRTYSNEEFASDYNTSLTSQEDLISLYENYYGLEDSDITFVVYDILHPQDRSIHTFYGIFQNQDCIFTITWKENQIVENNSRLLKDDQSASIISQRSPK</sequence>